<evidence type="ECO:0000256" key="8">
    <source>
        <dbReference type="SAM" id="SignalP"/>
    </source>
</evidence>
<dbReference type="RefSeq" id="WP_045396692.1">
    <property type="nucleotide sequence ID" value="NZ_BBLD01000008.1"/>
</dbReference>
<evidence type="ECO:0000313" key="11">
    <source>
        <dbReference type="Proteomes" id="UP001156669"/>
    </source>
</evidence>
<dbReference type="InterPro" id="IPR005594">
    <property type="entry name" value="YadA_C"/>
</dbReference>
<keyword evidence="7" id="KW-0998">Cell outer membrane</keyword>
<dbReference type="Proteomes" id="UP001156669">
    <property type="component" value="Unassembled WGS sequence"/>
</dbReference>
<dbReference type="Pfam" id="PF03895">
    <property type="entry name" value="YadA_anchor"/>
    <property type="match status" value="1"/>
</dbReference>
<evidence type="ECO:0000256" key="2">
    <source>
        <dbReference type="ARBA" id="ARBA00004442"/>
    </source>
</evidence>
<evidence type="ECO:0000256" key="6">
    <source>
        <dbReference type="ARBA" id="ARBA00023136"/>
    </source>
</evidence>
<organism evidence="10 11">
    <name type="scientific">Vibrio hyugaensis</name>
    <dbReference type="NCBI Taxonomy" id="1534743"/>
    <lineage>
        <taxon>Bacteria</taxon>
        <taxon>Pseudomonadati</taxon>
        <taxon>Pseudomonadota</taxon>
        <taxon>Gammaproteobacteria</taxon>
        <taxon>Vibrionales</taxon>
        <taxon>Vibrionaceae</taxon>
        <taxon>Vibrio</taxon>
    </lineage>
</organism>
<evidence type="ECO:0000313" key="10">
    <source>
        <dbReference type="EMBL" id="GLR06714.1"/>
    </source>
</evidence>
<sequence>MKKTLLALSVVASFGLSSNAFASDIKCGISVSPSDCAGWKKLDDWSEKGANPDLINDLFDAYENGTIEEKELANKAVYDAIQAMSNEQKLAAFAVLNNITVYNDNPLTPEEEGYDSLLDQIINGGNMVGDNPEQEKAIKDAYNAFEQAKADGKITLPSENPFELIELPGQPADGDLQPIEDVIVEPAKPVTNEQKLALVTHLLSVSNIEASLEGTSFTFNHPEHGQMTIDLATISEENLVKVKGAMRDVATDGIAERRRQFEEGNLPPISDDLPPVEDVIVEPITPPTELETKIAWFNGAMDKAGKDAFIDFDPMTGKPTLYRPGETPLSLEGKESEVKKAMREKAKETSLAHKRNILADMEGHAQARILNRAFEEVGYKAKVTMNDEGHFDLTFIDPVSGNERTIDLTKEVAAGYLDLIKAQAKQRIIEDLPGLDPKDPEDGELPPIEDVIVDPISGEKMVTNRAELMNEVNAIVSDLGGDSHRIDKYLTSSAEDKKAMAQALIKYSDSNEDLHRTLSQITFEVPTGSNGETETKSMLDFFNGVADGTTSPENGMTQDELALRKGLMPKFDEIDSKLLTGEVELRDAAYNAETQLKETITDTQNAVMTNAQHIEGLNEAVSKTQVAVFEVQEVAKSNANSIAQGEMALRNAAQSAEEAMKAHFAGQKGAAEYQLGLAKTNLEHAAQSMETQMTAKFVDAEASMTAAIKNLQAQIDSLGAGTNPPVDGGVNPDLEAGLKVAREKVELAFADVNAQLNGGKDNLDDAATAMTAELTDSKAELEAVAAISTDQMAAQFAAMQAQLDEQAKLIAELQAGENPTVPNSGISPEAEGALRQASATLQAKMDVAVNKLQDARQGLEKAADGLRYADKGNGEVGINPPANTKPSHELGSVGQGQAVAYVQNGMEELYNAGNEYADQAAGKALADAKSYTDTQIAGINSRIDGIEEDLSSVMATAQAVTAARPYLSINQTSAIGVGLGQAGDQAAFALGYAHRINDNWTANANVSGTSGNEIDYSVGAGVSYAW</sequence>
<feature type="signal peptide" evidence="8">
    <location>
        <begin position="1"/>
        <end position="22"/>
    </location>
</feature>
<comment type="subcellular location">
    <subcellularLocation>
        <location evidence="2">Cell outer membrane</location>
    </subcellularLocation>
    <subcellularLocation>
        <location evidence="1">Cell surface</location>
    </subcellularLocation>
</comment>
<name>A0ABQ5YAM0_9VIBR</name>
<accession>A0ABQ5YAM0</accession>
<keyword evidence="3" id="KW-1134">Transmembrane beta strand</keyword>
<evidence type="ECO:0000256" key="1">
    <source>
        <dbReference type="ARBA" id="ARBA00004241"/>
    </source>
</evidence>
<proteinExistence type="predicted"/>
<dbReference type="Gene3D" id="3.30.1300.30">
    <property type="entry name" value="GSPII I/J protein-like"/>
    <property type="match status" value="1"/>
</dbReference>
<keyword evidence="6" id="KW-0472">Membrane</keyword>
<comment type="caution">
    <text evidence="10">The sequence shown here is derived from an EMBL/GenBank/DDBJ whole genome shotgun (WGS) entry which is preliminary data.</text>
</comment>
<protein>
    <recommendedName>
        <fullName evidence="9">Trimeric autotransporter adhesin YadA-like C-terminal membrane anchor domain-containing protein</fullName>
    </recommendedName>
</protein>
<evidence type="ECO:0000256" key="4">
    <source>
        <dbReference type="ARBA" id="ARBA00022692"/>
    </source>
</evidence>
<keyword evidence="11" id="KW-1185">Reference proteome</keyword>
<evidence type="ECO:0000256" key="3">
    <source>
        <dbReference type="ARBA" id="ARBA00022452"/>
    </source>
</evidence>
<keyword evidence="4" id="KW-0812">Transmembrane</keyword>
<dbReference type="SUPFAM" id="SSF54523">
    <property type="entry name" value="Pili subunits"/>
    <property type="match status" value="1"/>
</dbReference>
<dbReference type="InterPro" id="IPR045584">
    <property type="entry name" value="Pilin-like"/>
</dbReference>
<evidence type="ECO:0000256" key="7">
    <source>
        <dbReference type="ARBA" id="ARBA00023237"/>
    </source>
</evidence>
<reference evidence="11" key="1">
    <citation type="journal article" date="2019" name="Int. J. Syst. Evol. Microbiol.">
        <title>The Global Catalogue of Microorganisms (GCM) 10K type strain sequencing project: providing services to taxonomists for standard genome sequencing and annotation.</title>
        <authorList>
            <consortium name="The Broad Institute Genomics Platform"/>
            <consortium name="The Broad Institute Genome Sequencing Center for Infectious Disease"/>
            <person name="Wu L."/>
            <person name="Ma J."/>
        </authorList>
    </citation>
    <scope>NUCLEOTIDE SEQUENCE [LARGE SCALE GENOMIC DNA]</scope>
    <source>
        <strain evidence="11">NBRC 110633</strain>
    </source>
</reference>
<keyword evidence="5 8" id="KW-0732">Signal</keyword>
<feature type="domain" description="Trimeric autotransporter adhesin YadA-like C-terminal membrane anchor" evidence="9">
    <location>
        <begin position="966"/>
        <end position="1026"/>
    </location>
</feature>
<evidence type="ECO:0000256" key="5">
    <source>
        <dbReference type="ARBA" id="ARBA00022729"/>
    </source>
</evidence>
<gene>
    <name evidence="10" type="ORF">GCM10007906_43020</name>
</gene>
<evidence type="ECO:0000259" key="9">
    <source>
        <dbReference type="Pfam" id="PF03895"/>
    </source>
</evidence>
<dbReference type="EMBL" id="BSOE01000058">
    <property type="protein sequence ID" value="GLR06714.1"/>
    <property type="molecule type" value="Genomic_DNA"/>
</dbReference>
<feature type="chain" id="PRO_5045561327" description="Trimeric autotransporter adhesin YadA-like C-terminal membrane anchor domain-containing protein" evidence="8">
    <location>
        <begin position="23"/>
        <end position="1026"/>
    </location>
</feature>